<keyword evidence="1" id="KW-1133">Transmembrane helix</keyword>
<keyword evidence="1" id="KW-0472">Membrane</keyword>
<reference evidence="2 3" key="1">
    <citation type="journal article" date="2016" name="Nat. Commun.">
        <title>Thousands of microbial genomes shed light on interconnected biogeochemical processes in an aquifer system.</title>
        <authorList>
            <person name="Anantharaman K."/>
            <person name="Brown C.T."/>
            <person name="Hug L.A."/>
            <person name="Sharon I."/>
            <person name="Castelle C.J."/>
            <person name="Probst A.J."/>
            <person name="Thomas B.C."/>
            <person name="Singh A."/>
            <person name="Wilkins M.J."/>
            <person name="Karaoz U."/>
            <person name="Brodie E.L."/>
            <person name="Williams K.H."/>
            <person name="Hubbard S.S."/>
            <person name="Banfield J.F."/>
        </authorList>
    </citation>
    <scope>NUCLEOTIDE SEQUENCE [LARGE SCALE GENOMIC DNA]</scope>
</reference>
<proteinExistence type="predicted"/>
<dbReference type="Proteomes" id="UP000179266">
    <property type="component" value="Unassembled WGS sequence"/>
</dbReference>
<gene>
    <name evidence="2" type="ORF">A2161_14095</name>
</gene>
<dbReference type="InterPro" id="IPR052918">
    <property type="entry name" value="Motility_Chemotaxis_Reg"/>
</dbReference>
<keyword evidence="1" id="KW-0812">Transmembrane</keyword>
<accession>A0A1F7RZZ3</accession>
<name>A0A1F7RZZ3_9BACT</name>
<dbReference type="EMBL" id="MGDD01000095">
    <property type="protein sequence ID" value="OGL47145.1"/>
    <property type="molecule type" value="Genomic_DNA"/>
</dbReference>
<dbReference type="PANTHER" id="PTHR35580">
    <property type="entry name" value="CELL SURFACE GLYCOPROTEIN (S-LAYER PROTEIN)-LIKE PROTEIN"/>
    <property type="match status" value="1"/>
</dbReference>
<sequence length="179" mass="19579">MGGNNKEYGTGIVIDTDSNMYITGYTFSPDYPVTFDALDITQSNEEVILSRLSSDFATLVFSTYIGGGIIDIANCIAIDNDRMIYIGGGTTSGDFPLTAGSYSPDGRMFISKITLGPFDTPTPTPTSTPTITPVHCSMKISTSMLILLIITLLMLQFNMVSHRLYRVRLQNCFSDQKVL</sequence>
<comment type="caution">
    <text evidence="2">The sequence shown here is derived from an EMBL/GenBank/DDBJ whole genome shotgun (WGS) entry which is preliminary data.</text>
</comment>
<evidence type="ECO:0000313" key="3">
    <source>
        <dbReference type="Proteomes" id="UP000179266"/>
    </source>
</evidence>
<evidence type="ECO:0000256" key="1">
    <source>
        <dbReference type="SAM" id="Phobius"/>
    </source>
</evidence>
<organism evidence="2 3">
    <name type="scientific">Candidatus Schekmanbacteria bacterium RBG_13_48_7</name>
    <dbReference type="NCBI Taxonomy" id="1817878"/>
    <lineage>
        <taxon>Bacteria</taxon>
        <taxon>Candidatus Schekmaniibacteriota</taxon>
    </lineage>
</organism>
<dbReference type="AlphaFoldDB" id="A0A1F7RZZ3"/>
<feature type="transmembrane region" description="Helical" evidence="1">
    <location>
        <begin position="140"/>
        <end position="160"/>
    </location>
</feature>
<protein>
    <recommendedName>
        <fullName evidence="4">Beta-propeller repeat protein</fullName>
    </recommendedName>
</protein>
<dbReference type="PANTHER" id="PTHR35580:SF1">
    <property type="entry name" value="PHYTASE-LIKE DOMAIN-CONTAINING PROTEIN"/>
    <property type="match status" value="1"/>
</dbReference>
<evidence type="ECO:0008006" key="4">
    <source>
        <dbReference type="Google" id="ProtNLM"/>
    </source>
</evidence>
<evidence type="ECO:0000313" key="2">
    <source>
        <dbReference type="EMBL" id="OGL47145.1"/>
    </source>
</evidence>